<dbReference type="STRING" id="926561.GCA_000379025_02996"/>
<dbReference type="Pfam" id="PF07238">
    <property type="entry name" value="PilZ"/>
    <property type="match status" value="1"/>
</dbReference>
<evidence type="ECO:0000259" key="1">
    <source>
        <dbReference type="Pfam" id="PF07238"/>
    </source>
</evidence>
<evidence type="ECO:0000313" key="3">
    <source>
        <dbReference type="EMBL" id="TDX51911.1"/>
    </source>
</evidence>
<dbReference type="InterPro" id="IPR009875">
    <property type="entry name" value="PilZ_domain"/>
</dbReference>
<dbReference type="InterPro" id="IPR009926">
    <property type="entry name" value="T3SS_YcgR_PilZN"/>
</dbReference>
<dbReference type="Gene3D" id="2.40.10.220">
    <property type="entry name" value="predicted glycosyltransferase like domains"/>
    <property type="match status" value="1"/>
</dbReference>
<comment type="caution">
    <text evidence="3">The sequence shown here is derived from an EMBL/GenBank/DDBJ whole genome shotgun (WGS) entry which is preliminary data.</text>
</comment>
<sequence>MSDRNARPLNRFDLSRRLNINQNIELSINYGKYEGEYYSQIADIIDEKHFVINTPFSEGKVVNISRGMKFKVFTREKNGLYELPVRLVKRKVETTPLLVLELIGIVKKIQEREFFRLEIYQESKFTLIAENNMLNREVDIEELMDNYNSDKKHIDTAIIQDISASGLKMVTKKDDLSKNQIIEIDFDFANLPFESIFARIVRVTKEVKSEIKRYSVGVEFIYQNKGDRDKLMQWLFSKQRELRRKGLI</sequence>
<proteinExistence type="predicted"/>
<dbReference type="GO" id="GO:0035438">
    <property type="term" value="F:cyclic-di-GMP binding"/>
    <property type="evidence" value="ECO:0007669"/>
    <property type="project" value="InterPro"/>
</dbReference>
<keyword evidence="3" id="KW-0282">Flagellum</keyword>
<accession>A0A4R8GZ42</accession>
<organism evidence="3 4">
    <name type="scientific">Orenia marismortui</name>
    <dbReference type="NCBI Taxonomy" id="46469"/>
    <lineage>
        <taxon>Bacteria</taxon>
        <taxon>Bacillati</taxon>
        <taxon>Bacillota</taxon>
        <taxon>Clostridia</taxon>
        <taxon>Halanaerobiales</taxon>
        <taxon>Halobacteroidaceae</taxon>
        <taxon>Orenia</taxon>
    </lineage>
</organism>
<dbReference type="AlphaFoldDB" id="A0A4R8GZ42"/>
<protein>
    <submittedName>
        <fullName evidence="3">C-di-GMP-binding flagellar brake protein YcgR</fullName>
    </submittedName>
</protein>
<dbReference type="SUPFAM" id="SSF141371">
    <property type="entry name" value="PilZ domain-like"/>
    <property type="match status" value="1"/>
</dbReference>
<keyword evidence="3" id="KW-0966">Cell projection</keyword>
<dbReference type="EMBL" id="SOEG01000009">
    <property type="protein sequence ID" value="TDX51911.1"/>
    <property type="molecule type" value="Genomic_DNA"/>
</dbReference>
<dbReference type="Proteomes" id="UP000295832">
    <property type="component" value="Unassembled WGS sequence"/>
</dbReference>
<gene>
    <name evidence="3" type="ORF">C7959_10934</name>
</gene>
<dbReference type="Pfam" id="PF12945">
    <property type="entry name" value="PilZNR"/>
    <property type="match status" value="1"/>
</dbReference>
<reference evidence="3 4" key="1">
    <citation type="submission" date="2019-03" db="EMBL/GenBank/DDBJ databases">
        <title>Subsurface microbial communities from deep shales in Ohio and West Virginia, USA.</title>
        <authorList>
            <person name="Wrighton K."/>
        </authorList>
    </citation>
    <scope>NUCLEOTIDE SEQUENCE [LARGE SCALE GENOMIC DNA]</scope>
    <source>
        <strain evidence="3 4">MSL 6dP</strain>
    </source>
</reference>
<name>A0A4R8GZ42_9FIRM</name>
<evidence type="ECO:0000259" key="2">
    <source>
        <dbReference type="Pfam" id="PF12945"/>
    </source>
</evidence>
<feature type="domain" description="PilZ" evidence="1">
    <location>
        <begin position="152"/>
        <end position="236"/>
    </location>
</feature>
<evidence type="ECO:0000313" key="4">
    <source>
        <dbReference type="Proteomes" id="UP000295832"/>
    </source>
</evidence>
<keyword evidence="3" id="KW-0969">Cilium</keyword>
<feature type="domain" description="Type III secretion system flagellar brake protein YcgR PilZN" evidence="2">
    <location>
        <begin position="19"/>
        <end position="101"/>
    </location>
</feature>
<dbReference type="RefSeq" id="WP_134116172.1">
    <property type="nucleotide sequence ID" value="NZ_SOEG01000009.1"/>
</dbReference>
<keyword evidence="4" id="KW-1185">Reference proteome</keyword>